<evidence type="ECO:0000256" key="1">
    <source>
        <dbReference type="SAM" id="Phobius"/>
    </source>
</evidence>
<sequence>MDVLSHIFLPLIFLIAIGKLKARYIPFAFFSVFPDFDKLILPGIFHSIIFAAPLLSILFYAERMLFRGYELASISAFFYFSHLAFVFLDEGPLALLYPISNFGIGISFSAKIFVSNMTVEDLVPEMIYEELKPSESYELFSGFGFASMLLFFLILVNRKSLLGEFRFKKMGNEGLDNNSN</sequence>
<feature type="transmembrane region" description="Helical" evidence="1">
    <location>
        <begin position="68"/>
        <end position="88"/>
    </location>
</feature>
<organism evidence="2">
    <name type="scientific">candidate division WOR-3 bacterium</name>
    <dbReference type="NCBI Taxonomy" id="2052148"/>
    <lineage>
        <taxon>Bacteria</taxon>
        <taxon>Bacteria division WOR-3</taxon>
    </lineage>
</organism>
<feature type="transmembrane region" description="Helical" evidence="1">
    <location>
        <begin position="7"/>
        <end position="33"/>
    </location>
</feature>
<dbReference type="EMBL" id="DSOL01000285">
    <property type="protein sequence ID" value="HEN28954.1"/>
    <property type="molecule type" value="Genomic_DNA"/>
</dbReference>
<feature type="transmembrane region" description="Helical" evidence="1">
    <location>
        <begin position="139"/>
        <end position="156"/>
    </location>
</feature>
<name>A0A7C2P5V0_UNCW3</name>
<evidence type="ECO:0008006" key="3">
    <source>
        <dbReference type="Google" id="ProtNLM"/>
    </source>
</evidence>
<keyword evidence="1" id="KW-1133">Transmembrane helix</keyword>
<dbReference type="AlphaFoldDB" id="A0A7C2P5V0"/>
<protein>
    <recommendedName>
        <fullName evidence="3">Metal-dependent hydrolase</fullName>
    </recommendedName>
</protein>
<keyword evidence="1" id="KW-0472">Membrane</keyword>
<reference evidence="2" key="1">
    <citation type="journal article" date="2020" name="mSystems">
        <title>Genome- and Community-Level Interaction Insights into Carbon Utilization and Element Cycling Functions of Hydrothermarchaeota in Hydrothermal Sediment.</title>
        <authorList>
            <person name="Zhou Z."/>
            <person name="Liu Y."/>
            <person name="Xu W."/>
            <person name="Pan J."/>
            <person name="Luo Z.H."/>
            <person name="Li M."/>
        </authorList>
    </citation>
    <scope>NUCLEOTIDE SEQUENCE [LARGE SCALE GENOMIC DNA]</scope>
    <source>
        <strain evidence="2">SpSt-34</strain>
    </source>
</reference>
<proteinExistence type="predicted"/>
<evidence type="ECO:0000313" key="2">
    <source>
        <dbReference type="EMBL" id="HEN28954.1"/>
    </source>
</evidence>
<gene>
    <name evidence="2" type="ORF">ENQ77_09995</name>
</gene>
<comment type="caution">
    <text evidence="2">The sequence shown here is derived from an EMBL/GenBank/DDBJ whole genome shotgun (WGS) entry which is preliminary data.</text>
</comment>
<keyword evidence="1" id="KW-0812">Transmembrane</keyword>
<feature type="transmembrane region" description="Helical" evidence="1">
    <location>
        <begin position="39"/>
        <end position="61"/>
    </location>
</feature>
<accession>A0A7C2P5V0</accession>